<evidence type="ECO:0000256" key="1">
    <source>
        <dbReference type="ARBA" id="ARBA00008791"/>
    </source>
</evidence>
<evidence type="ECO:0000313" key="4">
    <source>
        <dbReference type="EMBL" id="EHR50959.1"/>
    </source>
</evidence>
<dbReference type="SUPFAM" id="SSF52402">
    <property type="entry name" value="Adenine nucleotide alpha hydrolases-like"/>
    <property type="match status" value="1"/>
</dbReference>
<dbReference type="Gene3D" id="3.40.50.620">
    <property type="entry name" value="HUPs"/>
    <property type="match status" value="1"/>
</dbReference>
<evidence type="ECO:0000313" key="5">
    <source>
        <dbReference type="Proteomes" id="UP000004926"/>
    </source>
</evidence>
<dbReference type="PANTHER" id="PTHR46553:SF3">
    <property type="entry name" value="ADENINE NUCLEOTIDE ALPHA HYDROLASES-LIKE SUPERFAMILY PROTEIN"/>
    <property type="match status" value="1"/>
</dbReference>
<dbReference type="InterPro" id="IPR014729">
    <property type="entry name" value="Rossmann-like_a/b/a_fold"/>
</dbReference>
<dbReference type="EMBL" id="CM001439">
    <property type="protein sequence ID" value="EHR50959.1"/>
    <property type="molecule type" value="Genomic_DNA"/>
</dbReference>
<accession>H5X2M0</accession>
<sequence>MTRATGSGPIVVGVDGSDASVRALGWAIDEALARGSEVRATAVWSVDVTHDFAWKRVGDIRARYERMLDDAIAEATRGRAELPAIVAVVLEGPAGTVLVEAAREAAMLVVARHRGQRLRKTMLGSVSAACAKNASVPVVVVPPRAQDEWDERGAEARRPVETASTAGGSARSGRAREPGEE</sequence>
<proteinExistence type="inferred from homology"/>
<dbReference type="InterPro" id="IPR006016">
    <property type="entry name" value="UspA"/>
</dbReference>
<dbReference type="RefSeq" id="WP_009154344.1">
    <property type="nucleotide sequence ID" value="NZ_CM001439.1"/>
</dbReference>
<name>H5X2M0_9PSEU</name>
<dbReference type="STRING" id="882083.SacmaDRAFT_2718"/>
<evidence type="ECO:0000259" key="3">
    <source>
        <dbReference type="Pfam" id="PF00582"/>
    </source>
</evidence>
<dbReference type="HOGENOM" id="CLU_049301_9_5_11"/>
<keyword evidence="5" id="KW-1185">Reference proteome</keyword>
<dbReference type="Pfam" id="PF00582">
    <property type="entry name" value="Usp"/>
    <property type="match status" value="1"/>
</dbReference>
<protein>
    <submittedName>
        <fullName evidence="4">Universal stress protein UspA-like protein</fullName>
    </submittedName>
</protein>
<dbReference type="InterPro" id="IPR006015">
    <property type="entry name" value="Universal_stress_UspA"/>
</dbReference>
<comment type="similarity">
    <text evidence="1">Belongs to the universal stress protein A family.</text>
</comment>
<dbReference type="OrthoDB" id="5244367at2"/>
<feature type="domain" description="UspA" evidence="3">
    <location>
        <begin position="9"/>
        <end position="142"/>
    </location>
</feature>
<dbReference type="AlphaFoldDB" id="H5X2M0"/>
<dbReference type="PRINTS" id="PR01438">
    <property type="entry name" value="UNVRSLSTRESS"/>
</dbReference>
<evidence type="ECO:0000256" key="2">
    <source>
        <dbReference type="SAM" id="MobiDB-lite"/>
    </source>
</evidence>
<feature type="compositionally biased region" description="Basic and acidic residues" evidence="2">
    <location>
        <begin position="145"/>
        <end position="160"/>
    </location>
</feature>
<reference evidence="4 5" key="1">
    <citation type="journal article" date="2012" name="Stand. Genomic Sci.">
        <title>Genome sequence of the ocean sediment bacterium Saccharomonospora marina type strain (XMU15(T)).</title>
        <authorList>
            <person name="Klenk H.P."/>
            <person name="Lu M."/>
            <person name="Lucas S."/>
            <person name="Lapidus A."/>
            <person name="Copeland A."/>
            <person name="Pitluck S."/>
            <person name="Goodwin L.A."/>
            <person name="Han C."/>
            <person name="Tapia R."/>
            <person name="Brambilla E.M."/>
            <person name="Potter G."/>
            <person name="Land M."/>
            <person name="Ivanova N."/>
            <person name="Rohde M."/>
            <person name="Goker M."/>
            <person name="Detter J.C."/>
            <person name="Li W.J."/>
            <person name="Kyrpides N.C."/>
            <person name="Woyke T."/>
        </authorList>
    </citation>
    <scope>NUCLEOTIDE SEQUENCE [LARGE SCALE GENOMIC DNA]</scope>
    <source>
        <strain evidence="4 5">XMU15</strain>
    </source>
</reference>
<feature type="region of interest" description="Disordered" evidence="2">
    <location>
        <begin position="144"/>
        <end position="181"/>
    </location>
</feature>
<dbReference type="PANTHER" id="PTHR46553">
    <property type="entry name" value="ADENINE NUCLEOTIDE ALPHA HYDROLASES-LIKE SUPERFAMILY PROTEIN"/>
    <property type="match status" value="1"/>
</dbReference>
<dbReference type="Proteomes" id="UP000004926">
    <property type="component" value="Chromosome"/>
</dbReference>
<organism evidence="4 5">
    <name type="scientific">Saccharomonospora marina XMU15</name>
    <dbReference type="NCBI Taxonomy" id="882083"/>
    <lineage>
        <taxon>Bacteria</taxon>
        <taxon>Bacillati</taxon>
        <taxon>Actinomycetota</taxon>
        <taxon>Actinomycetes</taxon>
        <taxon>Pseudonocardiales</taxon>
        <taxon>Pseudonocardiaceae</taxon>
        <taxon>Saccharomonospora</taxon>
    </lineage>
</organism>
<dbReference type="eggNOG" id="COG0589">
    <property type="taxonomic scope" value="Bacteria"/>
</dbReference>
<gene>
    <name evidence="4" type="ORF">SacmaDRAFT_2718</name>
</gene>